<accession>A0ABS8C5K4</accession>
<dbReference type="RefSeq" id="WP_226751641.1">
    <property type="nucleotide sequence ID" value="NZ_JAEINI020000008.1"/>
</dbReference>
<keyword evidence="1" id="KW-0175">Coiled coil</keyword>
<evidence type="ECO:0000313" key="2">
    <source>
        <dbReference type="EMBL" id="MCB5227576.1"/>
    </source>
</evidence>
<dbReference type="EMBL" id="JAEINI020000008">
    <property type="protein sequence ID" value="MCB5227576.1"/>
    <property type="molecule type" value="Genomic_DNA"/>
</dbReference>
<dbReference type="Proteomes" id="UP000633814">
    <property type="component" value="Unassembled WGS sequence"/>
</dbReference>
<feature type="coiled-coil region" evidence="1">
    <location>
        <begin position="266"/>
        <end position="313"/>
    </location>
</feature>
<name>A0ABS8C5K4_9ALTE</name>
<proteinExistence type="predicted"/>
<evidence type="ECO:0000256" key="1">
    <source>
        <dbReference type="SAM" id="Coils"/>
    </source>
</evidence>
<dbReference type="InterPro" id="IPR007139">
    <property type="entry name" value="DUF349"/>
</dbReference>
<comment type="caution">
    <text evidence="2">The sequence shown here is derived from an EMBL/GenBank/DDBJ whole genome shotgun (WGS) entry which is preliminary data.</text>
</comment>
<sequence>MIFKRWFKPKWQHPDAAIRQQALETLQPTSAEHKQVLHELAFNDAAEAVRKAALHRLDDFALWWQASKHDTAERLKHYAEQQVVDQLLANRVAAPLKQKFIEQCNRSSILESLALKDADMNVRFALLQRLERPELIQQTLLDAAFPVALKQQLLSQITDEKQLEKLSKQLEPSLAETLQARLAKMAADKQKPPRLRKEITLLLAKLNALRERHTLSELPALQQELQQQWQVLAAELPLLPEQEAQGFLEKFQQLDQRLTEWLAPKLAQLQAEQALVERKARQVLKTQQLQQAVSELEQQLQVQLQQVASTEQNGLLDAAATALCEELDAAELAHAEHSALQQRLTVVQQQLARLPELNKALTSIQQLLNAFSEQPLPNSAEQIAAAEQQWQDFADAWRSASKGFSASLPAELNEQFKQLRQQWQQALSHIKQQQQKELRQLRSKCAEYKRLHAAGRYKVLFGLYKGMTADVANLSAEAQQQFEKEFAEISSLQTELESLQQYIATPRKTALLNEMTELANSPLQDAKARAEQVKLARANWKSLGKADPAAEESLNQAFDAACEAAFEPCRQVFAQQDAERELHLQQRQQLLQELGNLVEAELPERDLDAAFRQLSQRWRESGAVNRRDYQALQQQFQELSKRLKDKVATAQQQQAAGKAALIAEAKLAMTLEDGSKTAQVLKELQQRWKTFGFAGRQQDQALWLEFRALCDSFFEKRNEEYKLQQQAEQEVAQLVSEQLATLNTTLAQATSAGALQAVQAQLRQLSLPDSVGVRQQYQELSQQLQQRQKQLQKSAQRQELQTLFDVLEQGDIKAEQLPQSYREALSLPQPSLTRSQLTIALELMSEQNVEQTSAAERQQVQLALLSLKHNAGQQLTPEQLLQQWLAHGPVAQQEKPLLKRVAALF</sequence>
<gene>
    <name evidence="2" type="ORF">JAO78_012210</name>
</gene>
<reference evidence="2 3" key="1">
    <citation type="submission" date="2021-10" db="EMBL/GenBank/DDBJ databases">
        <title>Alishewanella koreense sp. nov. isolated from seawater of southwestern coast in South Korea and the proposal for the reclassification of Rheinheimera perlucida and Rheinheimera tuosuensis as Arsukibacterium perlucida and Arsukibacterium tuosuensis.</title>
        <authorList>
            <person name="Kim K.H."/>
            <person name="Ruan W."/>
            <person name="Kim K.R."/>
            <person name="Baek J.H."/>
            <person name="Jeon C.O."/>
        </authorList>
    </citation>
    <scope>NUCLEOTIDE SEQUENCE [LARGE SCALE GENOMIC DNA]</scope>
    <source>
        <strain evidence="2 3">16-MA</strain>
    </source>
</reference>
<organism evidence="2 3">
    <name type="scientific">Alishewanella maricola</name>
    <dbReference type="NCBI Taxonomy" id="2795740"/>
    <lineage>
        <taxon>Bacteria</taxon>
        <taxon>Pseudomonadati</taxon>
        <taxon>Pseudomonadota</taxon>
        <taxon>Gammaproteobacteria</taxon>
        <taxon>Alteromonadales</taxon>
        <taxon>Alteromonadaceae</taxon>
        <taxon>Alishewanella</taxon>
    </lineage>
</organism>
<feature type="coiled-coil region" evidence="1">
    <location>
        <begin position="774"/>
        <end position="801"/>
    </location>
</feature>
<dbReference type="Pfam" id="PF03993">
    <property type="entry name" value="DUF349"/>
    <property type="match status" value="2"/>
</dbReference>
<feature type="coiled-coil region" evidence="1">
    <location>
        <begin position="413"/>
        <end position="451"/>
    </location>
</feature>
<protein>
    <submittedName>
        <fullName evidence="2">DUF349 domain-containing protein</fullName>
    </submittedName>
</protein>
<evidence type="ECO:0000313" key="3">
    <source>
        <dbReference type="Proteomes" id="UP000633814"/>
    </source>
</evidence>
<keyword evidence="3" id="KW-1185">Reference proteome</keyword>